<evidence type="ECO:0000313" key="1">
    <source>
        <dbReference type="EMBL" id="KAJ9691603.1"/>
    </source>
</evidence>
<comment type="caution">
    <text evidence="1">The sequence shown here is derived from an EMBL/GenBank/DDBJ whole genome shotgun (WGS) entry which is preliminary data.</text>
</comment>
<accession>A0AA38ZNL5</accession>
<protein>
    <submittedName>
        <fullName evidence="1">Uncharacterized protein</fullName>
    </submittedName>
</protein>
<proteinExistence type="predicted"/>
<dbReference type="InterPro" id="IPR023299">
    <property type="entry name" value="ATPase_P-typ_cyto_dom_N"/>
</dbReference>
<dbReference type="AlphaFoldDB" id="A0AA38ZNL5"/>
<organism evidence="1 2">
    <name type="scientific">Vitis rotundifolia</name>
    <name type="common">Muscadine grape</name>
    <dbReference type="NCBI Taxonomy" id="103349"/>
    <lineage>
        <taxon>Eukaryota</taxon>
        <taxon>Viridiplantae</taxon>
        <taxon>Streptophyta</taxon>
        <taxon>Embryophyta</taxon>
        <taxon>Tracheophyta</taxon>
        <taxon>Spermatophyta</taxon>
        <taxon>Magnoliopsida</taxon>
        <taxon>eudicotyledons</taxon>
        <taxon>Gunneridae</taxon>
        <taxon>Pentapetalae</taxon>
        <taxon>rosids</taxon>
        <taxon>Vitales</taxon>
        <taxon>Vitaceae</taxon>
        <taxon>Viteae</taxon>
        <taxon>Vitis</taxon>
    </lineage>
</organism>
<reference evidence="1 2" key="1">
    <citation type="journal article" date="2023" name="BMC Biotechnol.">
        <title>Vitis rotundifolia cv Carlos genome sequencing.</title>
        <authorList>
            <person name="Huff M."/>
            <person name="Hulse-Kemp A."/>
            <person name="Scheffler B."/>
            <person name="Youngblood R."/>
            <person name="Simpson S."/>
            <person name="Babiker E."/>
            <person name="Staton M."/>
        </authorList>
    </citation>
    <scope>NUCLEOTIDE SEQUENCE [LARGE SCALE GENOMIC DNA]</scope>
    <source>
        <tissue evidence="1">Leaf</tissue>
    </source>
</reference>
<name>A0AA38ZNL5_VITRO</name>
<dbReference type="Gene3D" id="3.40.1110.10">
    <property type="entry name" value="Calcium-transporting ATPase, cytoplasmic domain N"/>
    <property type="match status" value="1"/>
</dbReference>
<dbReference type="GO" id="GO:0000166">
    <property type="term" value="F:nucleotide binding"/>
    <property type="evidence" value="ECO:0007669"/>
    <property type="project" value="InterPro"/>
</dbReference>
<dbReference type="SUPFAM" id="SSF81660">
    <property type="entry name" value="Metal cation-transporting ATPase, ATP-binding domain N"/>
    <property type="match status" value="1"/>
</dbReference>
<gene>
    <name evidence="1" type="ORF">PVL29_013711</name>
</gene>
<dbReference type="EMBL" id="JARBHA010000010">
    <property type="protein sequence ID" value="KAJ9691603.1"/>
    <property type="molecule type" value="Genomic_DNA"/>
</dbReference>
<dbReference type="Proteomes" id="UP001168098">
    <property type="component" value="Unassembled WGS sequence"/>
</dbReference>
<sequence>MHRVSKGAPESILNLEHNKSEIECTVHAMIDKFVDRGLRSLLVAYREVPDGMRKAWEVYGNLLATCLSSTHLDMIVQIQ</sequence>
<evidence type="ECO:0000313" key="2">
    <source>
        <dbReference type="Proteomes" id="UP001168098"/>
    </source>
</evidence>
<keyword evidence="2" id="KW-1185">Reference proteome</keyword>